<dbReference type="Proteomes" id="UP001589943">
    <property type="component" value="Unassembled WGS sequence"/>
</dbReference>
<dbReference type="EMBL" id="JBHLTL010000011">
    <property type="protein sequence ID" value="MFC0590932.1"/>
    <property type="molecule type" value="Genomic_DNA"/>
</dbReference>
<dbReference type="RefSeq" id="WP_379482355.1">
    <property type="nucleotide sequence ID" value="NZ_JBHLTL010000011.1"/>
</dbReference>
<evidence type="ECO:0000313" key="1">
    <source>
        <dbReference type="EMBL" id="MFC0590932.1"/>
    </source>
</evidence>
<accession>A0ABV6PM70</accession>
<protein>
    <submittedName>
        <fullName evidence="1">Uncharacterized protein</fullName>
    </submittedName>
</protein>
<keyword evidence="2" id="KW-1185">Reference proteome</keyword>
<evidence type="ECO:0000313" key="2">
    <source>
        <dbReference type="Proteomes" id="UP001589943"/>
    </source>
</evidence>
<reference evidence="1 2" key="1">
    <citation type="submission" date="2024-09" db="EMBL/GenBank/DDBJ databases">
        <authorList>
            <person name="Sun Q."/>
            <person name="Mori K."/>
        </authorList>
    </citation>
    <scope>NUCLEOTIDE SEQUENCE [LARGE SCALE GENOMIC DNA]</scope>
    <source>
        <strain evidence="1 2">NCAIM B.02537</strain>
    </source>
</reference>
<gene>
    <name evidence="1" type="ORF">ACFFF7_16120</name>
</gene>
<name>A0ABV6PM70_9SPHN</name>
<proteinExistence type="predicted"/>
<sequence length="156" mass="17991">MDGHNFERLKAHILPLSVSQVFDVARTEWALEAIEISDEFDNCPCGQDIKEHCYIRNRLNGNATYVGNVCINRFIQIDTGNLFDGLKRIAADITANANHDLIEHAWRSGYLFGENEYAFLKQTALKRKLSEAQIAWKTKINRRILAQTKVRNRTQR</sequence>
<comment type="caution">
    <text evidence="1">The sequence shown here is derived from an EMBL/GenBank/DDBJ whole genome shotgun (WGS) entry which is preliminary data.</text>
</comment>
<organism evidence="1 2">
    <name type="scientific">Novosphingobium aquiterrae</name>
    <dbReference type="NCBI Taxonomy" id="624388"/>
    <lineage>
        <taxon>Bacteria</taxon>
        <taxon>Pseudomonadati</taxon>
        <taxon>Pseudomonadota</taxon>
        <taxon>Alphaproteobacteria</taxon>
        <taxon>Sphingomonadales</taxon>
        <taxon>Sphingomonadaceae</taxon>
        <taxon>Novosphingobium</taxon>
    </lineage>
</organism>